<protein>
    <submittedName>
        <fullName evidence="3">Uncharacterized protein</fullName>
    </submittedName>
</protein>
<name>A0A429X530_SIMTE</name>
<evidence type="ECO:0000313" key="2">
    <source>
        <dbReference type="EMBL" id="GIN95230.1"/>
    </source>
</evidence>
<reference evidence="2 5" key="2">
    <citation type="submission" date="2021-03" db="EMBL/GenBank/DDBJ databases">
        <title>Antimicrobial resistance genes in bacteria isolated from Japanese honey, and their potential for conferring macrolide and lincosamide resistance in the American foulbrood pathogen Paenibacillus larvae.</title>
        <authorList>
            <person name="Okamoto M."/>
            <person name="Kumagai M."/>
            <person name="Kanamori H."/>
            <person name="Takamatsu D."/>
        </authorList>
    </citation>
    <scope>NUCLEOTIDE SEQUENCE [LARGE SCALE GENOMIC DNA]</scope>
    <source>
        <strain evidence="2 5">J6TS1</strain>
    </source>
</reference>
<dbReference type="EMBL" id="QYTW02000019">
    <property type="protein sequence ID" value="RST58528.1"/>
    <property type="molecule type" value="Genomic_DNA"/>
</dbReference>
<proteinExistence type="predicted"/>
<evidence type="ECO:0000256" key="1">
    <source>
        <dbReference type="SAM" id="Phobius"/>
    </source>
</evidence>
<keyword evidence="5" id="KW-1185">Reference proteome</keyword>
<evidence type="ECO:0000313" key="3">
    <source>
        <dbReference type="EMBL" id="RST58528.1"/>
    </source>
</evidence>
<keyword evidence="1" id="KW-0472">Membrane</keyword>
<dbReference type="AlphaFoldDB" id="A0A429X530"/>
<organism evidence="3 4">
    <name type="scientific">Siminovitchia terrae</name>
    <name type="common">Bacillus terrae</name>
    <dbReference type="NCBI Taxonomy" id="1914933"/>
    <lineage>
        <taxon>Bacteria</taxon>
        <taxon>Bacillati</taxon>
        <taxon>Bacillota</taxon>
        <taxon>Bacilli</taxon>
        <taxon>Bacillales</taxon>
        <taxon>Bacillaceae</taxon>
        <taxon>Siminovitchia</taxon>
    </lineage>
</organism>
<sequence length="124" mass="14434">MPVTGWVISSIVVAVLGSVFAGVIASMEKKVVRDKWGKIDFTKTDFYFYWTRWDSIVLIAAIYTFLNIIGLLIFLLRGDNINSPVIQYFIHQTVVFSLVTFLWMITKLVYVFKGIKERWPNEFK</sequence>
<evidence type="ECO:0000313" key="4">
    <source>
        <dbReference type="Proteomes" id="UP000287296"/>
    </source>
</evidence>
<evidence type="ECO:0000313" key="5">
    <source>
        <dbReference type="Proteomes" id="UP000680670"/>
    </source>
</evidence>
<reference evidence="3 4" key="1">
    <citation type="submission" date="2018-12" db="EMBL/GenBank/DDBJ databases">
        <authorList>
            <person name="Sun L."/>
            <person name="Chen Z."/>
        </authorList>
    </citation>
    <scope>NUCLEOTIDE SEQUENCE [LARGE SCALE GENOMIC DNA]</scope>
    <source>
        <strain evidence="3 4">LMG 29736</strain>
    </source>
</reference>
<feature type="transmembrane region" description="Helical" evidence="1">
    <location>
        <begin position="56"/>
        <end position="76"/>
    </location>
</feature>
<keyword evidence="1" id="KW-1133">Transmembrane helix</keyword>
<feature type="transmembrane region" description="Helical" evidence="1">
    <location>
        <begin position="88"/>
        <end position="110"/>
    </location>
</feature>
<accession>A0A429X530</accession>
<dbReference type="Proteomes" id="UP000287296">
    <property type="component" value="Unassembled WGS sequence"/>
</dbReference>
<dbReference type="RefSeq" id="WP_120115995.1">
    <property type="nucleotide sequence ID" value="NZ_BORI01000001.1"/>
</dbReference>
<dbReference type="EMBL" id="BORJ01000002">
    <property type="protein sequence ID" value="GIN95230.1"/>
    <property type="molecule type" value="Genomic_DNA"/>
</dbReference>
<feature type="transmembrane region" description="Helical" evidence="1">
    <location>
        <begin position="6"/>
        <end position="25"/>
    </location>
</feature>
<dbReference type="Proteomes" id="UP000680670">
    <property type="component" value="Unassembled WGS sequence"/>
</dbReference>
<dbReference type="OrthoDB" id="2735144at2"/>
<keyword evidence="1" id="KW-0812">Transmembrane</keyword>
<comment type="caution">
    <text evidence="3">The sequence shown here is derived from an EMBL/GenBank/DDBJ whole genome shotgun (WGS) entry which is preliminary data.</text>
</comment>
<gene>
    <name evidence="3" type="ORF">D5F11_017025</name>
    <name evidence="2" type="ORF">J6TS1_11000</name>
</gene>